<reference evidence="4" key="1">
    <citation type="submission" date="2016-10" db="EMBL/GenBank/DDBJ databases">
        <authorList>
            <person name="Varghese N."/>
            <person name="Submissions S."/>
        </authorList>
    </citation>
    <scope>NUCLEOTIDE SEQUENCE [LARGE SCALE GENOMIC DNA]</scope>
    <source>
        <strain evidence="4">DSM 24767</strain>
    </source>
</reference>
<proteinExistence type="predicted"/>
<keyword evidence="4" id="KW-1185">Reference proteome</keyword>
<keyword evidence="2" id="KW-0812">Transmembrane</keyword>
<dbReference type="AlphaFoldDB" id="A0A1H0YZF9"/>
<evidence type="ECO:0000313" key="4">
    <source>
        <dbReference type="Proteomes" id="UP000198848"/>
    </source>
</evidence>
<dbReference type="Proteomes" id="UP000198848">
    <property type="component" value="Unassembled WGS sequence"/>
</dbReference>
<sequence length="103" mass="10982">MAAFTPEPTASAFELANWLFVRFVVLAVLTFYVAMVASELLVSLVGLGFEHTFFARVTVYLAGLWIALQLWFEATRVLVETADSNGSSDGRASTDGGAADGSA</sequence>
<dbReference type="STRING" id="1095778.SAMN04489842_0072"/>
<evidence type="ECO:0000256" key="2">
    <source>
        <dbReference type="SAM" id="Phobius"/>
    </source>
</evidence>
<keyword evidence="2" id="KW-1133">Transmembrane helix</keyword>
<dbReference type="OrthoDB" id="166012at2157"/>
<keyword evidence="2" id="KW-0472">Membrane</keyword>
<dbReference type="RefSeq" id="WP_090375693.1">
    <property type="nucleotide sequence ID" value="NZ_FNLC01000001.1"/>
</dbReference>
<feature type="transmembrane region" description="Helical" evidence="2">
    <location>
        <begin position="53"/>
        <end position="72"/>
    </location>
</feature>
<feature type="compositionally biased region" description="Low complexity" evidence="1">
    <location>
        <begin position="86"/>
        <end position="103"/>
    </location>
</feature>
<evidence type="ECO:0000313" key="3">
    <source>
        <dbReference type="EMBL" id="SDQ20575.1"/>
    </source>
</evidence>
<protein>
    <submittedName>
        <fullName evidence="3">Uncharacterized protein</fullName>
    </submittedName>
</protein>
<evidence type="ECO:0000256" key="1">
    <source>
        <dbReference type="SAM" id="MobiDB-lite"/>
    </source>
</evidence>
<feature type="region of interest" description="Disordered" evidence="1">
    <location>
        <begin position="82"/>
        <end position="103"/>
    </location>
</feature>
<dbReference type="EMBL" id="FNLC01000001">
    <property type="protein sequence ID" value="SDQ20575.1"/>
    <property type="molecule type" value="Genomic_DNA"/>
</dbReference>
<accession>A0A1H0YZF9</accession>
<gene>
    <name evidence="3" type="ORF">SAMN04489842_0072</name>
</gene>
<feature type="transmembrane region" description="Helical" evidence="2">
    <location>
        <begin position="20"/>
        <end position="41"/>
    </location>
</feature>
<name>A0A1H0YZF9_NATTX</name>
<organism evidence="3 4">
    <name type="scientific">Natronobacterium texcoconense</name>
    <dbReference type="NCBI Taxonomy" id="1095778"/>
    <lineage>
        <taxon>Archaea</taxon>
        <taxon>Methanobacteriati</taxon>
        <taxon>Methanobacteriota</taxon>
        <taxon>Stenosarchaea group</taxon>
        <taxon>Halobacteria</taxon>
        <taxon>Halobacteriales</taxon>
        <taxon>Natrialbaceae</taxon>
        <taxon>Natronobacterium</taxon>
    </lineage>
</organism>